<proteinExistence type="predicted"/>
<evidence type="ECO:0000313" key="3">
    <source>
        <dbReference type="Proteomes" id="UP000286680"/>
    </source>
</evidence>
<reference evidence="3" key="1">
    <citation type="journal article" date="2018" name="Front. Microbiol.">
        <title>Genome-Based Analysis Reveals the Taxonomy and Diversity of the Family Idiomarinaceae.</title>
        <authorList>
            <person name="Liu Y."/>
            <person name="Lai Q."/>
            <person name="Shao Z."/>
        </authorList>
    </citation>
    <scope>NUCLEOTIDE SEQUENCE [LARGE SCALE GENOMIC DNA]</scope>
    <source>
        <strain evidence="3">SN-14</strain>
    </source>
</reference>
<dbReference type="RefSeq" id="WP_126820415.1">
    <property type="nucleotide sequence ID" value="NZ_PIPS01000004.1"/>
</dbReference>
<name>A0AA94JCD9_9GAMM</name>
<accession>A0AA94JCD9</accession>
<feature type="transmembrane region" description="Helical" evidence="1">
    <location>
        <begin position="185"/>
        <end position="205"/>
    </location>
</feature>
<dbReference type="EMBL" id="PIPS01000004">
    <property type="protein sequence ID" value="RUO40392.1"/>
    <property type="molecule type" value="Genomic_DNA"/>
</dbReference>
<feature type="transmembrane region" description="Helical" evidence="1">
    <location>
        <begin position="125"/>
        <end position="145"/>
    </location>
</feature>
<keyword evidence="3" id="KW-1185">Reference proteome</keyword>
<gene>
    <name evidence="2" type="ORF">CWE23_12385</name>
</gene>
<evidence type="ECO:0000256" key="1">
    <source>
        <dbReference type="SAM" id="Phobius"/>
    </source>
</evidence>
<dbReference type="Proteomes" id="UP000286680">
    <property type="component" value="Unassembled WGS sequence"/>
</dbReference>
<comment type="caution">
    <text evidence="2">The sequence shown here is derived from an EMBL/GenBank/DDBJ whole genome shotgun (WGS) entry which is preliminary data.</text>
</comment>
<feature type="transmembrane region" description="Helical" evidence="1">
    <location>
        <begin position="6"/>
        <end position="25"/>
    </location>
</feature>
<organism evidence="2 3">
    <name type="scientific">Idiomarina aquatica</name>
    <dbReference type="NCBI Taxonomy" id="1327752"/>
    <lineage>
        <taxon>Bacteria</taxon>
        <taxon>Pseudomonadati</taxon>
        <taxon>Pseudomonadota</taxon>
        <taxon>Gammaproteobacteria</taxon>
        <taxon>Alteromonadales</taxon>
        <taxon>Idiomarinaceae</taxon>
        <taxon>Idiomarina</taxon>
    </lineage>
</organism>
<keyword evidence="1" id="KW-0472">Membrane</keyword>
<keyword evidence="1" id="KW-0812">Transmembrane</keyword>
<protein>
    <submittedName>
        <fullName evidence="2">Uncharacterized protein</fullName>
    </submittedName>
</protein>
<sequence>MLTIHTSLLYLHILAGVIAMMLFWIPITTRKGGLNHRRFGQAYTITMYTVAASAILMSVMVLIAPEYFKAGWYAESTNPAQLTRNIYGFWTLLLVLSLLTYTAVNQAMLALKTKRDRSLARQAHHIIAPVALFIASLVLLAQAINGTVNQILGYVFSIFGIISAIQVLHYAYSKRVAANRWLIEHLSSMCGSGIAVYTAFFAFGARHVLSELGQWQLIFWIAPGLLGGIAIHVWTRKYTVQSGVKKTVP</sequence>
<feature type="transmembrane region" description="Helical" evidence="1">
    <location>
        <begin position="217"/>
        <end position="235"/>
    </location>
</feature>
<dbReference type="AlphaFoldDB" id="A0AA94JCD9"/>
<feature type="transmembrane region" description="Helical" evidence="1">
    <location>
        <begin position="151"/>
        <end position="173"/>
    </location>
</feature>
<feature type="transmembrane region" description="Helical" evidence="1">
    <location>
        <begin position="85"/>
        <end position="104"/>
    </location>
</feature>
<feature type="transmembrane region" description="Helical" evidence="1">
    <location>
        <begin position="45"/>
        <end position="65"/>
    </location>
</feature>
<evidence type="ECO:0000313" key="2">
    <source>
        <dbReference type="EMBL" id="RUO40392.1"/>
    </source>
</evidence>
<keyword evidence="1" id="KW-1133">Transmembrane helix</keyword>